<keyword evidence="2" id="KW-1185">Reference proteome</keyword>
<dbReference type="EMBL" id="JBHPBY010000176">
    <property type="protein sequence ID" value="MFC1851310.1"/>
    <property type="molecule type" value="Genomic_DNA"/>
</dbReference>
<reference evidence="1 2" key="1">
    <citation type="submission" date="2024-09" db="EMBL/GenBank/DDBJ databases">
        <title>Laminarin stimulates single cell rates of sulfate reduction while oxygen inhibits transcriptomic activity in coastal marine sediment.</title>
        <authorList>
            <person name="Lindsay M."/>
            <person name="Orcutt B."/>
            <person name="Emerson D."/>
            <person name="Stepanauskas R."/>
            <person name="D'Angelo T."/>
        </authorList>
    </citation>
    <scope>NUCLEOTIDE SEQUENCE [LARGE SCALE GENOMIC DNA]</scope>
    <source>
        <strain evidence="1">SAG AM-311-K15</strain>
    </source>
</reference>
<organism evidence="1 2">
    <name type="scientific">candidate division CSSED10-310 bacterium</name>
    <dbReference type="NCBI Taxonomy" id="2855610"/>
    <lineage>
        <taxon>Bacteria</taxon>
        <taxon>Bacteria division CSSED10-310</taxon>
    </lineage>
</organism>
<sequence>MNSVHKYEKYLVHCFCLLLLLFSVGAGCSGKSPGGVLSKTMKALRTKDMDVRMA</sequence>
<gene>
    <name evidence="1" type="ORF">ACFL27_14025</name>
</gene>
<accession>A0ABV6YYN6</accession>
<dbReference type="Proteomes" id="UP001594351">
    <property type="component" value="Unassembled WGS sequence"/>
</dbReference>
<proteinExistence type="predicted"/>
<protein>
    <submittedName>
        <fullName evidence="1">Uncharacterized protein</fullName>
    </submittedName>
</protein>
<evidence type="ECO:0000313" key="2">
    <source>
        <dbReference type="Proteomes" id="UP001594351"/>
    </source>
</evidence>
<evidence type="ECO:0000313" key="1">
    <source>
        <dbReference type="EMBL" id="MFC1851310.1"/>
    </source>
</evidence>
<comment type="caution">
    <text evidence="1">The sequence shown here is derived from an EMBL/GenBank/DDBJ whole genome shotgun (WGS) entry which is preliminary data.</text>
</comment>
<dbReference type="PROSITE" id="PS51257">
    <property type="entry name" value="PROKAR_LIPOPROTEIN"/>
    <property type="match status" value="1"/>
</dbReference>
<name>A0ABV6YYN6_UNCC1</name>